<sequence length="395" mass="43522">MALQNIGVGNKDDAFYRYKRPRMITKIEGRGNGIKANVVNMVDTAKALGRPDSYTTKFFSCELGAQSKFDERTGTFHVNGAHDTAKLASLLENFIKKYVQCYGCGNLETEILISKAQMINLKCAACGFLSDVDMRDKLTTFIIKNPPEQKKGSKDKKAMRRAEKQRLNEGEVADEEQTKLKKEAVRREAARKKGSSTAGSKDVASKSSTKNKINVSDGDHSPTKADDNETAATVDSEDDDDIQWQTNTSAKAARQQIQEQLSSVTASMVMLSTNEEKPKSVKNSPERNEEKTKSKVNGNSNRVKVGYSHEKLVGEIKGFLNKGSSTSQLKSFWGSLSGTPHKIMDALFEALFEGAGKGFSKEVTKKQNYLAAVTKEEGSQLVLLNAIGFLWESKT</sequence>
<protein>
    <submittedName>
        <fullName evidence="1">Uncharacterized protein</fullName>
    </submittedName>
</protein>
<name>A0ACB7Z867_9ERIC</name>
<keyword evidence="2" id="KW-1185">Reference proteome</keyword>
<organism evidence="1 2">
    <name type="scientific">Vaccinium darrowii</name>
    <dbReference type="NCBI Taxonomy" id="229202"/>
    <lineage>
        <taxon>Eukaryota</taxon>
        <taxon>Viridiplantae</taxon>
        <taxon>Streptophyta</taxon>
        <taxon>Embryophyta</taxon>
        <taxon>Tracheophyta</taxon>
        <taxon>Spermatophyta</taxon>
        <taxon>Magnoliopsida</taxon>
        <taxon>eudicotyledons</taxon>
        <taxon>Gunneridae</taxon>
        <taxon>Pentapetalae</taxon>
        <taxon>asterids</taxon>
        <taxon>Ericales</taxon>
        <taxon>Ericaceae</taxon>
        <taxon>Vaccinioideae</taxon>
        <taxon>Vaccinieae</taxon>
        <taxon>Vaccinium</taxon>
    </lineage>
</organism>
<proteinExistence type="predicted"/>
<gene>
    <name evidence="1" type="ORF">Vadar_032541</name>
</gene>
<reference evidence="1 2" key="1">
    <citation type="journal article" date="2021" name="Hortic Res">
        <title>High-quality reference genome and annotation aids understanding of berry development for evergreen blueberry (Vaccinium darrowii).</title>
        <authorList>
            <person name="Yu J."/>
            <person name="Hulse-Kemp A.M."/>
            <person name="Babiker E."/>
            <person name="Staton M."/>
        </authorList>
    </citation>
    <scope>NUCLEOTIDE SEQUENCE [LARGE SCALE GENOMIC DNA]</scope>
    <source>
        <strain evidence="2">cv. NJ 8807/NJ 8810</strain>
        <tissue evidence="1">Young leaf</tissue>
    </source>
</reference>
<evidence type="ECO:0000313" key="2">
    <source>
        <dbReference type="Proteomes" id="UP000828048"/>
    </source>
</evidence>
<dbReference type="EMBL" id="CM037154">
    <property type="protein sequence ID" value="KAH7861910.1"/>
    <property type="molecule type" value="Genomic_DNA"/>
</dbReference>
<accession>A0ACB7Z867</accession>
<comment type="caution">
    <text evidence="1">The sequence shown here is derived from an EMBL/GenBank/DDBJ whole genome shotgun (WGS) entry which is preliminary data.</text>
</comment>
<dbReference type="Proteomes" id="UP000828048">
    <property type="component" value="Chromosome 4"/>
</dbReference>
<evidence type="ECO:0000313" key="1">
    <source>
        <dbReference type="EMBL" id="KAH7861910.1"/>
    </source>
</evidence>